<dbReference type="OrthoDB" id="5484889at2"/>
<dbReference type="NCBIfam" id="NF033763">
    <property type="entry name" value="exchanger_TraB"/>
    <property type="match status" value="1"/>
</dbReference>
<dbReference type="GO" id="GO:0007155">
    <property type="term" value="P:cell adhesion"/>
    <property type="evidence" value="ECO:0007669"/>
    <property type="project" value="InterPro"/>
</dbReference>
<sequence length="544" mass="57221">MKRSLFQALALALGLATTSAAAQDARFDVQLFRPSGAPQDVVMVGQSRPLANLSASGGFFFNFSLDPLVLVNKKEGGSSNKILSIIGSRLQLDAIASVGLFDWAEVGVDMPLVLAQTGDNLEAIGTEGSVQGYVLGDLRLTGKVAIPGLRRRAEDSGLGAALTLGLSLPTGDQLAFASDGALTYTPGLIVDYRFDSGILVSASGGLWSRPDRIFNGTLVGDMAPFGLATEIPILRGRGITAVGMVHGAVGLDKLPSQPRDIPAELLFGLRWYSSTGLTFTVGGGGGCGCSLQAPTLRFFSSIVWVPAKTSEWEALEKFKQPPEPPPPPPPDTDGDGVSDDKDVCPKEPGLLDRGGCPIRDADGDGVEDSVDRCPNVAAGPGGKNGCPMARIAGNKILILEPVNFATDQDVILSESFPVLEEVSQVLKTHPEIHLVLIEGHTDSRAGETYNLDLSKRRAASVRTYLEEGGVEPERLCSQGFGQSRPVAENDNEEGMARNRRVEFTILPPPAEGAPRCPGDPPPGKKKGATKRPAPAPKAPAPPKP</sequence>
<evidence type="ECO:0000256" key="4">
    <source>
        <dbReference type="ARBA" id="ARBA00023237"/>
    </source>
</evidence>
<dbReference type="RefSeq" id="WP_044197410.1">
    <property type="nucleotide sequence ID" value="NZ_JMCB01000022.1"/>
</dbReference>
<proteinExistence type="predicted"/>
<feature type="compositionally biased region" description="Pro residues" evidence="6">
    <location>
        <begin position="321"/>
        <end position="331"/>
    </location>
</feature>
<protein>
    <submittedName>
        <fullName evidence="9">Flagellar motor rotation protein MotB</fullName>
    </submittedName>
</protein>
<keyword evidence="2 7" id="KW-0732">Signal</keyword>
<dbReference type="SUPFAM" id="SSF103088">
    <property type="entry name" value="OmpA-like"/>
    <property type="match status" value="1"/>
</dbReference>
<dbReference type="InterPro" id="IPR050330">
    <property type="entry name" value="Bact_OuterMem_StrucFunc"/>
</dbReference>
<evidence type="ECO:0000256" key="2">
    <source>
        <dbReference type="ARBA" id="ARBA00022729"/>
    </source>
</evidence>
<dbReference type="AlphaFoldDB" id="A0A085W3N7"/>
<dbReference type="PRINTS" id="PR01023">
    <property type="entry name" value="NAFLGMOTY"/>
</dbReference>
<dbReference type="GO" id="GO:0009279">
    <property type="term" value="C:cell outer membrane"/>
    <property type="evidence" value="ECO:0007669"/>
    <property type="project" value="UniProtKB-SubCell"/>
</dbReference>
<evidence type="ECO:0000256" key="5">
    <source>
        <dbReference type="PROSITE-ProRule" id="PRU00473"/>
    </source>
</evidence>
<feature type="signal peptide" evidence="7">
    <location>
        <begin position="1"/>
        <end position="22"/>
    </location>
</feature>
<dbReference type="EMBL" id="JMCB01000022">
    <property type="protein sequence ID" value="KFE62300.1"/>
    <property type="molecule type" value="Genomic_DNA"/>
</dbReference>
<dbReference type="Gene3D" id="3.30.1330.60">
    <property type="entry name" value="OmpA-like domain"/>
    <property type="match status" value="1"/>
</dbReference>
<dbReference type="CDD" id="cd07185">
    <property type="entry name" value="OmpA_C-like"/>
    <property type="match status" value="1"/>
</dbReference>
<evidence type="ECO:0000256" key="3">
    <source>
        <dbReference type="ARBA" id="ARBA00023136"/>
    </source>
</evidence>
<feature type="chain" id="PRO_5001799490" evidence="7">
    <location>
        <begin position="23"/>
        <end position="544"/>
    </location>
</feature>
<dbReference type="PANTHER" id="PTHR30329:SF21">
    <property type="entry name" value="LIPOPROTEIN YIAD-RELATED"/>
    <property type="match status" value="1"/>
</dbReference>
<dbReference type="SUPFAM" id="SSF103647">
    <property type="entry name" value="TSP type-3 repeat"/>
    <property type="match status" value="1"/>
</dbReference>
<gene>
    <name evidence="9" type="ORF">DB31_4010</name>
</gene>
<dbReference type="InterPro" id="IPR003367">
    <property type="entry name" value="Thrombospondin_3-like_rpt"/>
</dbReference>
<evidence type="ECO:0000313" key="10">
    <source>
        <dbReference type="Proteomes" id="UP000028725"/>
    </source>
</evidence>
<dbReference type="InterPro" id="IPR006665">
    <property type="entry name" value="OmpA-like"/>
</dbReference>
<dbReference type="GO" id="GO:0005509">
    <property type="term" value="F:calcium ion binding"/>
    <property type="evidence" value="ECO:0007669"/>
    <property type="project" value="InterPro"/>
</dbReference>
<dbReference type="InterPro" id="IPR006664">
    <property type="entry name" value="OMP_bac"/>
</dbReference>
<dbReference type="Proteomes" id="UP000028725">
    <property type="component" value="Unassembled WGS sequence"/>
</dbReference>
<organism evidence="9 10">
    <name type="scientific">Hyalangium minutum</name>
    <dbReference type="NCBI Taxonomy" id="394096"/>
    <lineage>
        <taxon>Bacteria</taxon>
        <taxon>Pseudomonadati</taxon>
        <taxon>Myxococcota</taxon>
        <taxon>Myxococcia</taxon>
        <taxon>Myxococcales</taxon>
        <taxon>Cystobacterineae</taxon>
        <taxon>Archangiaceae</taxon>
        <taxon>Hyalangium</taxon>
    </lineage>
</organism>
<keyword evidence="9" id="KW-0969">Cilium</keyword>
<keyword evidence="10" id="KW-1185">Reference proteome</keyword>
<keyword evidence="9" id="KW-0966">Cell projection</keyword>
<comment type="caution">
    <text evidence="9">The sequence shown here is derived from an EMBL/GenBank/DDBJ whole genome shotgun (WGS) entry which is preliminary data.</text>
</comment>
<evidence type="ECO:0000259" key="8">
    <source>
        <dbReference type="PROSITE" id="PS51123"/>
    </source>
</evidence>
<dbReference type="PANTHER" id="PTHR30329">
    <property type="entry name" value="STATOR ELEMENT OF FLAGELLAR MOTOR COMPLEX"/>
    <property type="match status" value="1"/>
</dbReference>
<dbReference type="InterPro" id="IPR036737">
    <property type="entry name" value="OmpA-like_sf"/>
</dbReference>
<keyword evidence="3 5" id="KW-0472">Membrane</keyword>
<evidence type="ECO:0000313" key="9">
    <source>
        <dbReference type="EMBL" id="KFE62300.1"/>
    </source>
</evidence>
<feature type="domain" description="OmpA-like" evidence="8">
    <location>
        <begin position="391"/>
        <end position="509"/>
    </location>
</feature>
<feature type="compositionally biased region" description="Pro residues" evidence="6">
    <location>
        <begin position="533"/>
        <end position="544"/>
    </location>
</feature>
<evidence type="ECO:0000256" key="7">
    <source>
        <dbReference type="SAM" id="SignalP"/>
    </source>
</evidence>
<accession>A0A085W3N7</accession>
<keyword evidence="9" id="KW-0282">Flagellum</keyword>
<dbReference type="PATRIC" id="fig|394096.3.peg.7746"/>
<keyword evidence="4" id="KW-0998">Cell outer membrane</keyword>
<comment type="subcellular location">
    <subcellularLocation>
        <location evidence="1">Cell outer membrane</location>
    </subcellularLocation>
</comment>
<evidence type="ECO:0000256" key="1">
    <source>
        <dbReference type="ARBA" id="ARBA00004442"/>
    </source>
</evidence>
<feature type="region of interest" description="Disordered" evidence="6">
    <location>
        <begin position="316"/>
        <end position="363"/>
    </location>
</feature>
<dbReference type="PROSITE" id="PS51123">
    <property type="entry name" value="OMPA_2"/>
    <property type="match status" value="1"/>
</dbReference>
<dbReference type="InterPro" id="IPR028974">
    <property type="entry name" value="TSP_type-3_rpt"/>
</dbReference>
<name>A0A085W3N7_9BACT</name>
<dbReference type="STRING" id="394096.DB31_4010"/>
<reference evidence="9 10" key="1">
    <citation type="submission" date="2014-04" db="EMBL/GenBank/DDBJ databases">
        <title>Genome assembly of Hyalangium minutum DSM 14724.</title>
        <authorList>
            <person name="Sharma G."/>
            <person name="Subramanian S."/>
        </authorList>
    </citation>
    <scope>NUCLEOTIDE SEQUENCE [LARGE SCALE GENOMIC DNA]</scope>
    <source>
        <strain evidence="9 10">DSM 14724</strain>
    </source>
</reference>
<evidence type="ECO:0000256" key="6">
    <source>
        <dbReference type="SAM" id="MobiDB-lite"/>
    </source>
</evidence>
<feature type="compositionally biased region" description="Pro residues" evidence="6">
    <location>
        <begin position="506"/>
        <end position="521"/>
    </location>
</feature>
<feature type="region of interest" description="Disordered" evidence="6">
    <location>
        <begin position="475"/>
        <end position="544"/>
    </location>
</feature>
<dbReference type="Pfam" id="PF02412">
    <property type="entry name" value="TSP_3"/>
    <property type="match status" value="2"/>
</dbReference>
<dbReference type="Pfam" id="PF00691">
    <property type="entry name" value="OmpA"/>
    <property type="match status" value="1"/>
</dbReference>
<dbReference type="PRINTS" id="PR01021">
    <property type="entry name" value="OMPADOMAIN"/>
</dbReference>